<name>A0ABU4KDY6_9ACTN</name>
<dbReference type="Pfam" id="PF13517">
    <property type="entry name" value="FG-GAP_3"/>
    <property type="match status" value="1"/>
</dbReference>
<sequence>MSMSLRARRTLSATGVILAAMGCTVSLATSPAFADTTAQAAALARAQLGDHACSTNSLGGTGFLTSCNTSTGTEAEPWCADFVKWVWKNSDFNVNGTTAAASSFYSYGQANGTLHTSSSYQPQVGDAVVFNYSGGWAQHVAMVTAVNADGSILTTHGNWSDRVADVAVSASQKQVGDTPSGIGQRISAYISPVGATPASYSKGDRDFTSDLNDDLLGVSASDGKLRMYAGNGDGDFASHEAGTGWGGMDKVKAADFNNDGDGDLVARAAATGELHLYLGNGNGGFKSHTVIGTGWNAMDDFVAGDFTGDGKADIAAVRKDDGSLRLYAGTGTDVYYDKQIGSGWSGMSKLAAGDFNGDGRADLVAQVDATANLNLYVGTSTGVAPAIQIGQNWGGIGKLTLADIDSDGRAD</sequence>
<accession>A0ABU4KDY6</accession>
<evidence type="ECO:0000313" key="5">
    <source>
        <dbReference type="Proteomes" id="UP001278571"/>
    </source>
</evidence>
<reference evidence="4 5" key="1">
    <citation type="submission" date="2023-10" db="EMBL/GenBank/DDBJ databases">
        <authorList>
            <person name="Wang X.X."/>
        </authorList>
    </citation>
    <scope>NUCLEOTIDE SEQUENCE [LARGE SCALE GENOMIC DNA]</scope>
    <source>
        <strain evidence="4 5">NBRC 12816</strain>
    </source>
</reference>
<evidence type="ECO:0000313" key="4">
    <source>
        <dbReference type="EMBL" id="MDX2295986.1"/>
    </source>
</evidence>
<gene>
    <name evidence="4" type="ORF">R2363_27905</name>
</gene>
<dbReference type="Gene3D" id="3.90.1720.10">
    <property type="entry name" value="endopeptidase domain like (from Nostoc punctiforme)"/>
    <property type="match status" value="1"/>
</dbReference>
<dbReference type="PANTHER" id="PTHR44103:SF1">
    <property type="entry name" value="PROPROTEIN CONVERTASE P"/>
    <property type="match status" value="1"/>
</dbReference>
<dbReference type="PROSITE" id="PS50911">
    <property type="entry name" value="CHAP"/>
    <property type="match status" value="1"/>
</dbReference>
<dbReference type="Pfam" id="PF05257">
    <property type="entry name" value="CHAP"/>
    <property type="match status" value="1"/>
</dbReference>
<dbReference type="InterPro" id="IPR028994">
    <property type="entry name" value="Integrin_alpha_N"/>
</dbReference>
<organism evidence="4 5">
    <name type="scientific">Streptomyces roseolus</name>
    <dbReference type="NCBI Taxonomy" id="67358"/>
    <lineage>
        <taxon>Bacteria</taxon>
        <taxon>Bacillati</taxon>
        <taxon>Actinomycetota</taxon>
        <taxon>Actinomycetes</taxon>
        <taxon>Kitasatosporales</taxon>
        <taxon>Streptomycetaceae</taxon>
        <taxon>Streptomyces</taxon>
    </lineage>
</organism>
<evidence type="ECO:0000256" key="1">
    <source>
        <dbReference type="ARBA" id="ARBA00022729"/>
    </source>
</evidence>
<feature type="domain" description="Peptidase C51" evidence="3">
    <location>
        <begin position="54"/>
        <end position="191"/>
    </location>
</feature>
<dbReference type="InterPro" id="IPR038765">
    <property type="entry name" value="Papain-like_cys_pep_sf"/>
</dbReference>
<proteinExistence type="predicted"/>
<dbReference type="EMBL" id="JAWJZF010000480">
    <property type="protein sequence ID" value="MDX2295986.1"/>
    <property type="molecule type" value="Genomic_DNA"/>
</dbReference>
<dbReference type="Gene3D" id="2.40.128.340">
    <property type="match status" value="1"/>
</dbReference>
<feature type="signal peptide" evidence="2">
    <location>
        <begin position="1"/>
        <end position="34"/>
    </location>
</feature>
<dbReference type="SUPFAM" id="SSF69318">
    <property type="entry name" value="Integrin alpha N-terminal domain"/>
    <property type="match status" value="1"/>
</dbReference>
<dbReference type="PROSITE" id="PS51257">
    <property type="entry name" value="PROKAR_LIPOPROTEIN"/>
    <property type="match status" value="1"/>
</dbReference>
<dbReference type="Pfam" id="PF01839">
    <property type="entry name" value="FG-GAP"/>
    <property type="match status" value="1"/>
</dbReference>
<evidence type="ECO:0000259" key="3">
    <source>
        <dbReference type="PROSITE" id="PS50911"/>
    </source>
</evidence>
<dbReference type="InterPro" id="IPR007921">
    <property type="entry name" value="CHAP_dom"/>
</dbReference>
<keyword evidence="5" id="KW-1185">Reference proteome</keyword>
<feature type="chain" id="PRO_5045213965" evidence="2">
    <location>
        <begin position="35"/>
        <end position="411"/>
    </location>
</feature>
<keyword evidence="1 2" id="KW-0732">Signal</keyword>
<protein>
    <submittedName>
        <fullName evidence="4">FG-GAP-like repeat-containing protein</fullName>
    </submittedName>
</protein>
<dbReference type="SUPFAM" id="SSF54001">
    <property type="entry name" value="Cysteine proteinases"/>
    <property type="match status" value="1"/>
</dbReference>
<dbReference type="InterPro" id="IPR013517">
    <property type="entry name" value="FG-GAP"/>
</dbReference>
<feature type="non-terminal residue" evidence="4">
    <location>
        <position position="411"/>
    </location>
</feature>
<evidence type="ECO:0000256" key="2">
    <source>
        <dbReference type="SAM" id="SignalP"/>
    </source>
</evidence>
<dbReference type="RefSeq" id="WP_319012168.1">
    <property type="nucleotide sequence ID" value="NZ_JAWJZF010000480.1"/>
</dbReference>
<comment type="caution">
    <text evidence="4">The sequence shown here is derived from an EMBL/GenBank/DDBJ whole genome shotgun (WGS) entry which is preliminary data.</text>
</comment>
<dbReference type="PANTHER" id="PTHR44103">
    <property type="entry name" value="PROPROTEIN CONVERTASE P"/>
    <property type="match status" value="1"/>
</dbReference>
<dbReference type="Proteomes" id="UP001278571">
    <property type="component" value="Unassembled WGS sequence"/>
</dbReference>